<dbReference type="InterPro" id="IPR011646">
    <property type="entry name" value="KAP_P-loop"/>
</dbReference>
<dbReference type="Proteomes" id="UP000603295">
    <property type="component" value="Unassembled WGS sequence"/>
</dbReference>
<keyword evidence="3" id="KW-1185">Reference proteome</keyword>
<dbReference type="EMBL" id="BMDS01000001">
    <property type="protein sequence ID" value="GGI62688.1"/>
    <property type="molecule type" value="Genomic_DNA"/>
</dbReference>
<feature type="domain" description="KAP NTPase" evidence="1">
    <location>
        <begin position="24"/>
        <end position="157"/>
    </location>
</feature>
<sequence>MSKNPFNPTFGDVPKIYLDTNERAAKLVTTIKESDFARSFFITGVRGSGKTSFMTQVENELSKDKNCHCIDLVNDESLLSSFIDQLGKASKTKIQHIIEELGIKSINFKDLSFNFNQKIQDGNKTAEVAKKMMKNIQKNNQYVLVVIDEVDNSQPIRSFAQIFNELKRHGFPIYVLMTGLPDLIMDVQNEKKLTFLLRSEKEVMTPLQNSNMTLAYQKVFNCDIALAQKMTQMVKGYSYGFQLLGYLAFEEMAETKSEFSTEKLSKVIDIYKMNLFDNAYNKIFSDLSEMDQKYLIAVLGNKRLKEVAQQLHVTPSYASQYRRRAIARHLIQPGSYGHVKYILPFFKEFIQSTQDPDSIYFYDIE</sequence>
<evidence type="ECO:0000313" key="2">
    <source>
        <dbReference type="EMBL" id="GGI62688.1"/>
    </source>
</evidence>
<accession>A0ABQ2C2Q8</accession>
<dbReference type="InterPro" id="IPR027417">
    <property type="entry name" value="P-loop_NTPase"/>
</dbReference>
<proteinExistence type="predicted"/>
<reference evidence="3" key="1">
    <citation type="journal article" date="2019" name="Int. J. Syst. Evol. Microbiol.">
        <title>The Global Catalogue of Microorganisms (GCM) 10K type strain sequencing project: providing services to taxonomists for standard genome sequencing and annotation.</title>
        <authorList>
            <consortium name="The Broad Institute Genomics Platform"/>
            <consortium name="The Broad Institute Genome Sequencing Center for Infectious Disease"/>
            <person name="Wu L."/>
            <person name="Ma J."/>
        </authorList>
    </citation>
    <scope>NUCLEOTIDE SEQUENCE [LARGE SCALE GENOMIC DNA]</scope>
    <source>
        <strain evidence="3">CCM 8609</strain>
    </source>
</reference>
<name>A0ABQ2C2Q8_9LACO</name>
<evidence type="ECO:0000313" key="3">
    <source>
        <dbReference type="Proteomes" id="UP000603295"/>
    </source>
</evidence>
<evidence type="ECO:0000259" key="1">
    <source>
        <dbReference type="Pfam" id="PF07693"/>
    </source>
</evidence>
<dbReference type="RefSeq" id="WP_153709061.1">
    <property type="nucleotide sequence ID" value="NZ_BMDS01000001.1"/>
</dbReference>
<dbReference type="Gene3D" id="3.40.50.300">
    <property type="entry name" value="P-loop containing nucleotide triphosphate hydrolases"/>
    <property type="match status" value="1"/>
</dbReference>
<comment type="caution">
    <text evidence="2">The sequence shown here is derived from an EMBL/GenBank/DDBJ whole genome shotgun (WGS) entry which is preliminary data.</text>
</comment>
<dbReference type="SUPFAM" id="SSF52540">
    <property type="entry name" value="P-loop containing nucleoside triphosphate hydrolases"/>
    <property type="match status" value="1"/>
</dbReference>
<dbReference type="Pfam" id="PF07693">
    <property type="entry name" value="KAP_NTPase"/>
    <property type="match status" value="1"/>
</dbReference>
<protein>
    <recommendedName>
        <fullName evidence="1">KAP NTPase domain-containing protein</fullName>
    </recommendedName>
</protein>
<gene>
    <name evidence="2" type="ORF">GCM10011459_05220</name>
</gene>
<organism evidence="2 3">
    <name type="scientific">Limosilactobacillus caviae</name>
    <dbReference type="NCBI Taxonomy" id="1769424"/>
    <lineage>
        <taxon>Bacteria</taxon>
        <taxon>Bacillati</taxon>
        <taxon>Bacillota</taxon>
        <taxon>Bacilli</taxon>
        <taxon>Lactobacillales</taxon>
        <taxon>Lactobacillaceae</taxon>
        <taxon>Limosilactobacillus</taxon>
    </lineage>
</organism>